<dbReference type="SMART" id="SM00387">
    <property type="entry name" value="HATPase_c"/>
    <property type="match status" value="1"/>
</dbReference>
<dbReference type="PROSITE" id="PS50113">
    <property type="entry name" value="PAC"/>
    <property type="match status" value="2"/>
</dbReference>
<organism evidence="13 14">
    <name type="scientific">Granulosicoccus antarcticus IMCC3135</name>
    <dbReference type="NCBI Taxonomy" id="1192854"/>
    <lineage>
        <taxon>Bacteria</taxon>
        <taxon>Pseudomonadati</taxon>
        <taxon>Pseudomonadota</taxon>
        <taxon>Gammaproteobacteria</taxon>
        <taxon>Chromatiales</taxon>
        <taxon>Granulosicoccaceae</taxon>
        <taxon>Granulosicoccus</taxon>
    </lineage>
</organism>
<evidence type="ECO:0000256" key="3">
    <source>
        <dbReference type="ARBA" id="ARBA00022553"/>
    </source>
</evidence>
<dbReference type="GO" id="GO:0000155">
    <property type="term" value="F:phosphorelay sensor kinase activity"/>
    <property type="evidence" value="ECO:0007669"/>
    <property type="project" value="InterPro"/>
</dbReference>
<feature type="domain" description="PAC" evidence="12">
    <location>
        <begin position="365"/>
        <end position="417"/>
    </location>
</feature>
<comment type="catalytic activity">
    <reaction evidence="1">
        <text>ATP + protein L-histidine = ADP + protein N-phospho-L-histidine.</text>
        <dbReference type="EC" id="2.7.13.3"/>
    </reaction>
</comment>
<evidence type="ECO:0000256" key="9">
    <source>
        <dbReference type="SAM" id="Phobius"/>
    </source>
</evidence>
<dbReference type="InterPro" id="IPR013767">
    <property type="entry name" value="PAS_fold"/>
</dbReference>
<evidence type="ECO:0000256" key="6">
    <source>
        <dbReference type="ARBA" id="ARBA00022777"/>
    </source>
</evidence>
<evidence type="ECO:0000256" key="1">
    <source>
        <dbReference type="ARBA" id="ARBA00000085"/>
    </source>
</evidence>
<dbReference type="SMART" id="SM00086">
    <property type="entry name" value="PAC"/>
    <property type="match status" value="2"/>
</dbReference>
<dbReference type="Proteomes" id="UP000250079">
    <property type="component" value="Chromosome"/>
</dbReference>
<dbReference type="InterPro" id="IPR001610">
    <property type="entry name" value="PAC"/>
</dbReference>
<keyword evidence="6" id="KW-0418">Kinase</keyword>
<keyword evidence="7" id="KW-0067">ATP-binding</keyword>
<evidence type="ECO:0000259" key="11">
    <source>
        <dbReference type="PROSITE" id="PS50112"/>
    </source>
</evidence>
<evidence type="ECO:0000256" key="8">
    <source>
        <dbReference type="ARBA" id="ARBA00023012"/>
    </source>
</evidence>
<dbReference type="PROSITE" id="PS50112">
    <property type="entry name" value="PAS"/>
    <property type="match status" value="1"/>
</dbReference>
<dbReference type="InterPro" id="IPR013655">
    <property type="entry name" value="PAS_fold_3"/>
</dbReference>
<accession>A0A2Z2NZ32</accession>
<keyword evidence="4 13" id="KW-0808">Transferase</keyword>
<dbReference type="SUPFAM" id="SSF55874">
    <property type="entry name" value="ATPase domain of HSP90 chaperone/DNA topoisomerase II/histidine kinase"/>
    <property type="match status" value="1"/>
</dbReference>
<dbReference type="InterPro" id="IPR036097">
    <property type="entry name" value="HisK_dim/P_sf"/>
</dbReference>
<gene>
    <name evidence="13" type="primary">fixL_2</name>
    <name evidence="13" type="ORF">IMCC3135_32620</name>
</gene>
<dbReference type="Pfam" id="PF00512">
    <property type="entry name" value="HisKA"/>
    <property type="match status" value="1"/>
</dbReference>
<dbReference type="InterPro" id="IPR003661">
    <property type="entry name" value="HisK_dim/P_dom"/>
</dbReference>
<sequence>MPGTSHTLTPRWRRWTPLLTGICLVGLTLIGWQALERHRQNELSNAASVAGGWMAVAVTRDLQARIATLEKLAERWPAGYTPDKNRPGIDSLIALPGFQTLGWVDESHTVLQLNPVTSDGATPPRALATPSAIIEAAMSAIGEQQHLTVSEPFLLDNGKPALAFFARVEQGAGLLMAELELADWLDSLLLGDTRGLTYSRVLLQDQQVYEHTSDDEDTVYGPPVTNLFSTYALSWSIQVRSSNWPLARMNSIFSTAFLVLSLLLSGITAWFVRVKLKSAEQAGELFLNTQQLKSLWKSLPGMVFRKILRDKGNQSHMGEGCLTLSGYEKAEFERGSILWEDIINPNDRALRQEQIAMANASSPNYFAEYRISCKDKRLKWVLERGRMTFDKLGNKTIIDGLVIDATPRKQTETALIEAEGYAQAIVDTAAEAVITIDELGVIESFNRAAETMFGYCQQAAIGMEVTQLMPEHYRRDHQGHVDQHVAEAGTVKHISGRELTGKRKDGTIFPIQLSISAFQGQQGRRFVGLLRDLSVQRAAEQEARVHRGRLAHIDRVNILGEMATGIAHEINQPLSAISMYAQSCLRYLDAGNPKPDRLHEALEKLSQQAHRAGAVIEHMQQFARQRDSDREQFDCNNLIRQVVTLADSEAVMRNIDMVLDLDAHPCCALGDVVQIEQVILNLLRNGMESMESVNCQHGRQISLSTRCDGDTLTVAVSDSGTGVSAESADILFQPFKSTKKMGMGVGLTICQSIVQAHGGELGFSNNKDHGATFQFTLPNFSTEKT</sequence>
<evidence type="ECO:0000256" key="2">
    <source>
        <dbReference type="ARBA" id="ARBA00012438"/>
    </source>
</evidence>
<keyword evidence="8" id="KW-0902">Two-component regulatory system</keyword>
<evidence type="ECO:0000259" key="12">
    <source>
        <dbReference type="PROSITE" id="PS50113"/>
    </source>
</evidence>
<dbReference type="EC" id="2.7.13.3" evidence="2"/>
<feature type="domain" description="Histidine kinase" evidence="10">
    <location>
        <begin position="565"/>
        <end position="781"/>
    </location>
</feature>
<dbReference type="SUPFAM" id="SSF47384">
    <property type="entry name" value="Homodimeric domain of signal transducing histidine kinase"/>
    <property type="match status" value="1"/>
</dbReference>
<dbReference type="PANTHER" id="PTHR43065:SF10">
    <property type="entry name" value="PEROXIDE STRESS-ACTIVATED HISTIDINE KINASE MAK3"/>
    <property type="match status" value="1"/>
</dbReference>
<evidence type="ECO:0000256" key="5">
    <source>
        <dbReference type="ARBA" id="ARBA00022741"/>
    </source>
</evidence>
<dbReference type="CDD" id="cd00082">
    <property type="entry name" value="HisKA"/>
    <property type="match status" value="1"/>
</dbReference>
<dbReference type="InterPro" id="IPR004358">
    <property type="entry name" value="Sig_transdc_His_kin-like_C"/>
</dbReference>
<dbReference type="InterPro" id="IPR000014">
    <property type="entry name" value="PAS"/>
</dbReference>
<dbReference type="InterPro" id="IPR000700">
    <property type="entry name" value="PAS-assoc_C"/>
</dbReference>
<dbReference type="EMBL" id="CP018632">
    <property type="protein sequence ID" value="ASJ76569.1"/>
    <property type="molecule type" value="Genomic_DNA"/>
</dbReference>
<dbReference type="Gene3D" id="3.30.565.10">
    <property type="entry name" value="Histidine kinase-like ATPase, C-terminal domain"/>
    <property type="match status" value="1"/>
</dbReference>
<proteinExistence type="predicted"/>
<dbReference type="NCBIfam" id="TIGR00229">
    <property type="entry name" value="sensory_box"/>
    <property type="match status" value="2"/>
</dbReference>
<dbReference type="KEGG" id="gai:IMCC3135_32620"/>
<name>A0A2Z2NZ32_9GAMM</name>
<dbReference type="PRINTS" id="PR00344">
    <property type="entry name" value="BCTRLSENSOR"/>
</dbReference>
<keyword evidence="9" id="KW-0472">Membrane</keyword>
<keyword evidence="9" id="KW-0812">Transmembrane</keyword>
<evidence type="ECO:0000256" key="4">
    <source>
        <dbReference type="ARBA" id="ARBA00022679"/>
    </source>
</evidence>
<keyword evidence="14" id="KW-1185">Reference proteome</keyword>
<dbReference type="Pfam" id="PF08447">
    <property type="entry name" value="PAS_3"/>
    <property type="match status" value="1"/>
</dbReference>
<dbReference type="SUPFAM" id="SSF55785">
    <property type="entry name" value="PYP-like sensor domain (PAS domain)"/>
    <property type="match status" value="2"/>
</dbReference>
<dbReference type="Gene3D" id="1.10.287.130">
    <property type="match status" value="1"/>
</dbReference>
<dbReference type="GO" id="GO:0005524">
    <property type="term" value="F:ATP binding"/>
    <property type="evidence" value="ECO:0007669"/>
    <property type="project" value="UniProtKB-KW"/>
</dbReference>
<keyword evidence="9" id="KW-1133">Transmembrane helix</keyword>
<evidence type="ECO:0000259" key="10">
    <source>
        <dbReference type="PROSITE" id="PS50109"/>
    </source>
</evidence>
<dbReference type="CDD" id="cd00130">
    <property type="entry name" value="PAS"/>
    <property type="match status" value="2"/>
</dbReference>
<dbReference type="RefSeq" id="WP_088921330.1">
    <property type="nucleotide sequence ID" value="NZ_CP018632.1"/>
</dbReference>
<dbReference type="OrthoDB" id="1931120at2"/>
<keyword evidence="3" id="KW-0597">Phosphoprotein</keyword>
<evidence type="ECO:0000313" key="13">
    <source>
        <dbReference type="EMBL" id="ASJ76569.1"/>
    </source>
</evidence>
<feature type="domain" description="PAS" evidence="11">
    <location>
        <begin position="418"/>
        <end position="471"/>
    </location>
</feature>
<dbReference type="AlphaFoldDB" id="A0A2Z2NZ32"/>
<feature type="transmembrane region" description="Helical" evidence="9">
    <location>
        <begin position="15"/>
        <end position="35"/>
    </location>
</feature>
<dbReference type="PANTHER" id="PTHR43065">
    <property type="entry name" value="SENSOR HISTIDINE KINASE"/>
    <property type="match status" value="1"/>
</dbReference>
<feature type="domain" description="PAC" evidence="12">
    <location>
        <begin position="495"/>
        <end position="545"/>
    </location>
</feature>
<dbReference type="Gene3D" id="3.30.450.20">
    <property type="entry name" value="PAS domain"/>
    <property type="match status" value="2"/>
</dbReference>
<dbReference type="PROSITE" id="PS50109">
    <property type="entry name" value="HIS_KIN"/>
    <property type="match status" value="1"/>
</dbReference>
<dbReference type="InterPro" id="IPR003594">
    <property type="entry name" value="HATPase_dom"/>
</dbReference>
<dbReference type="InterPro" id="IPR005467">
    <property type="entry name" value="His_kinase_dom"/>
</dbReference>
<feature type="transmembrane region" description="Helical" evidence="9">
    <location>
        <begin position="252"/>
        <end position="272"/>
    </location>
</feature>
<dbReference type="Pfam" id="PF00989">
    <property type="entry name" value="PAS"/>
    <property type="match status" value="1"/>
</dbReference>
<evidence type="ECO:0000313" key="14">
    <source>
        <dbReference type="Proteomes" id="UP000250079"/>
    </source>
</evidence>
<keyword evidence="5" id="KW-0547">Nucleotide-binding</keyword>
<dbReference type="GO" id="GO:0006355">
    <property type="term" value="P:regulation of DNA-templated transcription"/>
    <property type="evidence" value="ECO:0007669"/>
    <property type="project" value="InterPro"/>
</dbReference>
<evidence type="ECO:0000256" key="7">
    <source>
        <dbReference type="ARBA" id="ARBA00022840"/>
    </source>
</evidence>
<dbReference type="SMART" id="SM00388">
    <property type="entry name" value="HisKA"/>
    <property type="match status" value="1"/>
</dbReference>
<protein>
    <recommendedName>
        <fullName evidence="2">histidine kinase</fullName>
        <ecNumber evidence="2">2.7.13.3</ecNumber>
    </recommendedName>
</protein>
<dbReference type="InterPro" id="IPR036890">
    <property type="entry name" value="HATPase_C_sf"/>
</dbReference>
<dbReference type="InterPro" id="IPR035965">
    <property type="entry name" value="PAS-like_dom_sf"/>
</dbReference>
<dbReference type="SMART" id="SM00091">
    <property type="entry name" value="PAS"/>
    <property type="match status" value="2"/>
</dbReference>
<reference evidence="13 14" key="1">
    <citation type="submission" date="2016-12" db="EMBL/GenBank/DDBJ databases">
        <authorList>
            <person name="Song W.-J."/>
            <person name="Kurnit D.M."/>
        </authorList>
    </citation>
    <scope>NUCLEOTIDE SEQUENCE [LARGE SCALE GENOMIC DNA]</scope>
    <source>
        <strain evidence="13 14">IMCC3135</strain>
    </source>
</reference>
<dbReference type="Pfam" id="PF02518">
    <property type="entry name" value="HATPase_c"/>
    <property type="match status" value="1"/>
</dbReference>